<dbReference type="EMBL" id="EAAA01000530">
    <property type="status" value="NOT_ANNOTATED_CDS"/>
    <property type="molecule type" value="Genomic_DNA"/>
</dbReference>
<feature type="compositionally biased region" description="Basic and acidic residues" evidence="1">
    <location>
        <begin position="1"/>
        <end position="13"/>
    </location>
</feature>
<dbReference type="OMA" id="HINYNEA"/>
<dbReference type="AlphaFoldDB" id="F6T3M6"/>
<proteinExistence type="predicted"/>
<dbReference type="Proteomes" id="UP000008144">
    <property type="component" value="Chromosome 10"/>
</dbReference>
<evidence type="ECO:0000313" key="2">
    <source>
        <dbReference type="Ensembl" id="ENSCINP00000029278.2"/>
    </source>
</evidence>
<feature type="region of interest" description="Disordered" evidence="1">
    <location>
        <begin position="364"/>
        <end position="401"/>
    </location>
</feature>
<dbReference type="InParanoid" id="F6T3M6"/>
<dbReference type="EMBL" id="EAAA01000531">
    <property type="status" value="NOT_ANNOTATED_CDS"/>
    <property type="molecule type" value="Genomic_DNA"/>
</dbReference>
<organism evidence="2 3">
    <name type="scientific">Ciona intestinalis</name>
    <name type="common">Transparent sea squirt</name>
    <name type="synonym">Ascidia intestinalis</name>
    <dbReference type="NCBI Taxonomy" id="7719"/>
    <lineage>
        <taxon>Eukaryota</taxon>
        <taxon>Metazoa</taxon>
        <taxon>Chordata</taxon>
        <taxon>Tunicata</taxon>
        <taxon>Ascidiacea</taxon>
        <taxon>Phlebobranchia</taxon>
        <taxon>Cionidae</taxon>
        <taxon>Ciona</taxon>
    </lineage>
</organism>
<reference evidence="3" key="1">
    <citation type="journal article" date="2002" name="Science">
        <title>The draft genome of Ciona intestinalis: insights into chordate and vertebrate origins.</title>
        <authorList>
            <person name="Dehal P."/>
            <person name="Satou Y."/>
            <person name="Campbell R.K."/>
            <person name="Chapman J."/>
            <person name="Degnan B."/>
            <person name="De Tomaso A."/>
            <person name="Davidson B."/>
            <person name="Di Gregorio A."/>
            <person name="Gelpke M."/>
            <person name="Goodstein D.M."/>
            <person name="Harafuji N."/>
            <person name="Hastings K.E."/>
            <person name="Ho I."/>
            <person name="Hotta K."/>
            <person name="Huang W."/>
            <person name="Kawashima T."/>
            <person name="Lemaire P."/>
            <person name="Martinez D."/>
            <person name="Meinertzhagen I.A."/>
            <person name="Necula S."/>
            <person name="Nonaka M."/>
            <person name="Putnam N."/>
            <person name="Rash S."/>
            <person name="Saiga H."/>
            <person name="Satake M."/>
            <person name="Terry A."/>
            <person name="Yamada L."/>
            <person name="Wang H.G."/>
            <person name="Awazu S."/>
            <person name="Azumi K."/>
            <person name="Boore J."/>
            <person name="Branno M."/>
            <person name="Chin-Bow S."/>
            <person name="DeSantis R."/>
            <person name="Doyle S."/>
            <person name="Francino P."/>
            <person name="Keys D.N."/>
            <person name="Haga S."/>
            <person name="Hayashi H."/>
            <person name="Hino K."/>
            <person name="Imai K.S."/>
            <person name="Inaba K."/>
            <person name="Kano S."/>
            <person name="Kobayashi K."/>
            <person name="Kobayashi M."/>
            <person name="Lee B.I."/>
            <person name="Makabe K.W."/>
            <person name="Manohar C."/>
            <person name="Matassi G."/>
            <person name="Medina M."/>
            <person name="Mochizuki Y."/>
            <person name="Mount S."/>
            <person name="Morishita T."/>
            <person name="Miura S."/>
            <person name="Nakayama A."/>
            <person name="Nishizaka S."/>
            <person name="Nomoto H."/>
            <person name="Ohta F."/>
            <person name="Oishi K."/>
            <person name="Rigoutsos I."/>
            <person name="Sano M."/>
            <person name="Sasaki A."/>
            <person name="Sasakura Y."/>
            <person name="Shoguchi E."/>
            <person name="Shin-i T."/>
            <person name="Spagnuolo A."/>
            <person name="Stainier D."/>
            <person name="Suzuki M.M."/>
            <person name="Tassy O."/>
            <person name="Takatori N."/>
            <person name="Tokuoka M."/>
            <person name="Yagi K."/>
            <person name="Yoshizaki F."/>
            <person name="Wada S."/>
            <person name="Zhang C."/>
            <person name="Hyatt P.D."/>
            <person name="Larimer F."/>
            <person name="Detter C."/>
            <person name="Doggett N."/>
            <person name="Glavina T."/>
            <person name="Hawkins T."/>
            <person name="Richardson P."/>
            <person name="Lucas S."/>
            <person name="Kohara Y."/>
            <person name="Levine M."/>
            <person name="Satoh N."/>
            <person name="Rokhsar D.S."/>
        </authorList>
    </citation>
    <scope>NUCLEOTIDE SEQUENCE [LARGE SCALE GENOMIC DNA]</scope>
</reference>
<sequence>MLEVHDRDQKEQSDTGQATIFGEERDDDKLSNVGLVSAKRTAFNAFRSKKQGFDPYGVAHMPLVDVLRGQTTIRLQANVNPSPVPDMLRDNPDLSGKTRLVGISGEVDRPQRPPLHPGHYIHAGTTVKMTLTLSHPFVPAQNVPCLLPLPNQVCPFSRVIYYFSYSNKTLLKQIEELVTSTNAKALKLDQFEKDVLDAALSTYKLSMEQKKSKTLDVITGFHLIDGNLHWMVLEGLREGAMQTLLQAIQRKEPKDGEVLVHLFDSSLSFSTRLYSGLDVDLCRVRLHQPITKILQQPLLYVRDMVPHKCLECLTKMHEISNLTKLRDVVHSNCFPTSEMVISMSREFGVPLTYEDFENKPEIKNNETDKANELLIKESEPKKKYPGRRWTPIDNKNSQFME</sequence>
<dbReference type="PANTHER" id="PTHR33667">
    <property type="entry name" value="SI:DKEY-57N24.6"/>
    <property type="match status" value="1"/>
</dbReference>
<evidence type="ECO:0000256" key="1">
    <source>
        <dbReference type="SAM" id="MobiDB-lite"/>
    </source>
</evidence>
<dbReference type="PANTHER" id="PTHR33667:SF7">
    <property type="entry name" value="RIKEN CDNA 1810020O05 GENE"/>
    <property type="match status" value="1"/>
</dbReference>
<reference evidence="2" key="2">
    <citation type="journal article" date="2008" name="Genome Biol.">
        <title>Improved genome assembly and evidence-based global gene model set for the chordate Ciona intestinalis: new insight into intron and operon populations.</title>
        <authorList>
            <person name="Satou Y."/>
            <person name="Mineta K."/>
            <person name="Ogasawara M."/>
            <person name="Sasakura Y."/>
            <person name="Shoguchi E."/>
            <person name="Ueno K."/>
            <person name="Yamada L."/>
            <person name="Matsumoto J."/>
            <person name="Wasserscheid J."/>
            <person name="Dewar K."/>
            <person name="Wiley G.B."/>
            <person name="Macmil S.L."/>
            <person name="Roe B.A."/>
            <person name="Zeller R.W."/>
            <person name="Hastings K.E."/>
            <person name="Lemaire P."/>
            <person name="Lindquist E."/>
            <person name="Endo T."/>
            <person name="Hotta K."/>
            <person name="Inaba K."/>
        </authorList>
    </citation>
    <scope>NUCLEOTIDE SEQUENCE [LARGE SCALE GENOMIC DNA]</scope>
    <source>
        <strain evidence="2">wild type</strain>
    </source>
</reference>
<protein>
    <submittedName>
        <fullName evidence="2">Uncharacterized protein</fullName>
    </submittedName>
</protein>
<dbReference type="Ensembl" id="ENSCINT00000029524.2">
    <property type="protein sequence ID" value="ENSCINP00000029278.2"/>
    <property type="gene ID" value="ENSCING00000017192.2"/>
</dbReference>
<reference evidence="2" key="3">
    <citation type="submission" date="2025-08" db="UniProtKB">
        <authorList>
            <consortium name="Ensembl"/>
        </authorList>
    </citation>
    <scope>IDENTIFICATION</scope>
</reference>
<dbReference type="HOGENOM" id="CLU_687998_0_0_1"/>
<dbReference type="STRING" id="7719.ENSCINP00000029278"/>
<dbReference type="GeneTree" id="ENSGT00390000008330"/>
<feature type="region of interest" description="Disordered" evidence="1">
    <location>
        <begin position="1"/>
        <end position="25"/>
    </location>
</feature>
<reference evidence="2" key="4">
    <citation type="submission" date="2025-09" db="UniProtKB">
        <authorList>
            <consortium name="Ensembl"/>
        </authorList>
    </citation>
    <scope>IDENTIFICATION</scope>
</reference>
<keyword evidence="3" id="KW-1185">Reference proteome</keyword>
<name>F6T3M6_CIOIN</name>
<accession>F6T3M6</accession>
<evidence type="ECO:0000313" key="3">
    <source>
        <dbReference type="Proteomes" id="UP000008144"/>
    </source>
</evidence>
<feature type="compositionally biased region" description="Basic and acidic residues" evidence="1">
    <location>
        <begin position="364"/>
        <end position="382"/>
    </location>
</feature>